<reference evidence="2 3" key="1">
    <citation type="submission" date="2014-09" db="EMBL/GenBank/DDBJ databases">
        <authorList>
            <person name="Chan K.-G."/>
        </authorList>
    </citation>
    <scope>NUCLEOTIDE SEQUENCE [LARGE SCALE GENOMIC DNA]</scope>
    <source>
        <strain evidence="2 3">ND04</strain>
    </source>
</reference>
<dbReference type="Proteomes" id="UP000029495">
    <property type="component" value="Chromosome"/>
</dbReference>
<evidence type="ECO:0000313" key="3">
    <source>
        <dbReference type="Proteomes" id="UP000029495"/>
    </source>
</evidence>
<keyword evidence="3" id="KW-1185">Reference proteome</keyword>
<dbReference type="EMBL" id="CP009454">
    <property type="protein sequence ID" value="AIR86392.1"/>
    <property type="molecule type" value="Genomic_DNA"/>
</dbReference>
<organism evidence="2 3">
    <name type="scientific">Pantoea rwandensis</name>
    <dbReference type="NCBI Taxonomy" id="1076550"/>
    <lineage>
        <taxon>Bacteria</taxon>
        <taxon>Pseudomonadati</taxon>
        <taxon>Pseudomonadota</taxon>
        <taxon>Gammaproteobacteria</taxon>
        <taxon>Enterobacterales</taxon>
        <taxon>Erwiniaceae</taxon>
        <taxon>Pantoea</taxon>
    </lineage>
</organism>
<keyword evidence="1" id="KW-0472">Membrane</keyword>
<proteinExistence type="predicted"/>
<keyword evidence="1" id="KW-0812">Transmembrane</keyword>
<evidence type="ECO:0000256" key="1">
    <source>
        <dbReference type="SAM" id="Phobius"/>
    </source>
</evidence>
<protein>
    <submittedName>
        <fullName evidence="2">Uncharacterized protein</fullName>
    </submittedName>
</protein>
<accession>A0ABM5RKC5</accession>
<evidence type="ECO:0000313" key="2">
    <source>
        <dbReference type="EMBL" id="AIR86392.1"/>
    </source>
</evidence>
<sequence length="64" mass="7661">MKTLKSLLMDFLWVQVFTVIPIIFLVIITSFTYDRWPEKTWATLAISTFILYGILLFLAKKFWK</sequence>
<feature type="transmembrane region" description="Helical" evidence="1">
    <location>
        <begin position="39"/>
        <end position="59"/>
    </location>
</feature>
<feature type="transmembrane region" description="Helical" evidence="1">
    <location>
        <begin position="12"/>
        <end position="33"/>
    </location>
</feature>
<name>A0ABM5RKC5_9GAMM</name>
<keyword evidence="1" id="KW-1133">Transmembrane helix</keyword>
<gene>
    <name evidence="2" type="ORF">LH22_13340</name>
</gene>